<dbReference type="Pfam" id="PF17921">
    <property type="entry name" value="Integrase_H2C2"/>
    <property type="match status" value="1"/>
</dbReference>
<protein>
    <submittedName>
        <fullName evidence="3">Uncharacterized protein LOC106780585</fullName>
    </submittedName>
</protein>
<dbReference type="Gene3D" id="3.30.420.10">
    <property type="entry name" value="Ribonuclease H-like superfamily/Ribonuclease H"/>
    <property type="match status" value="2"/>
</dbReference>
<dbReference type="Gene3D" id="1.10.340.70">
    <property type="match status" value="1"/>
</dbReference>
<dbReference type="Pfam" id="PF13456">
    <property type="entry name" value="RVT_3"/>
    <property type="match status" value="1"/>
</dbReference>
<evidence type="ECO:0000313" key="3">
    <source>
        <dbReference type="RefSeq" id="XP_014524370.1"/>
    </source>
</evidence>
<evidence type="ECO:0000313" key="2">
    <source>
        <dbReference type="Proteomes" id="UP000087766"/>
    </source>
</evidence>
<dbReference type="PROSITE" id="PS50994">
    <property type="entry name" value="INTEGRASE"/>
    <property type="match status" value="1"/>
</dbReference>
<dbReference type="InterPro" id="IPR012337">
    <property type="entry name" value="RNaseH-like_sf"/>
</dbReference>
<dbReference type="CDD" id="cd09279">
    <property type="entry name" value="RNase_HI_like"/>
    <property type="match status" value="1"/>
</dbReference>
<evidence type="ECO:0000259" key="1">
    <source>
        <dbReference type="PROSITE" id="PS50994"/>
    </source>
</evidence>
<dbReference type="OrthoDB" id="1736338at2759"/>
<dbReference type="PANTHER" id="PTHR48475:SF2">
    <property type="entry name" value="RIBONUCLEASE H"/>
    <property type="match status" value="1"/>
</dbReference>
<dbReference type="SUPFAM" id="SSF53098">
    <property type="entry name" value="Ribonuclease H-like"/>
    <property type="match status" value="2"/>
</dbReference>
<sequence length="496" mass="55748">MAHPIGRVGVLEGPGGLMIEQSLIFKFKVSNNQAKYEALLVGLELARDLGAERVECRTDSQLVEGHMKGTFQIKDDQLLQYVHKAKQLKAFFEFVEIRHVPRKENSRADMFSKLASGKEKGHLSSVIRQVLEKPTVECFAISSSGMKTGWTGEIIQLIKEQDEGGSLRVADTKKIAGYCLVGDDLYRRGYTTPLLKCLEGEEAEYVVRELHVGICGRHTGGRALRARILRAGYFWPTLEEDCMAFSQKCLACQKYGNVFHAPASELHNIVSPWSFAQWGMNIVGPFPVERAFGIPKTIVTDNGRKFIDKKLMNFYKELDISAVTSSVEHPQTNGQAEATNNIIVQELKKRLGPAKEGWVDELDQVLWGYRCSPHGSIGESSFNLIYGSDAMLPVEVGEPTVRRMANDMDANEECLRKDLDVLEKRRRVAVVKNEAKKRLVAQRNSTKVRPRQFAEGDLVCRKTADARKKPEEGKLVANWDDPYIIREALQNGAHRL</sequence>
<dbReference type="InterPro" id="IPR036397">
    <property type="entry name" value="RNaseH_sf"/>
</dbReference>
<dbReference type="GO" id="GO:0004523">
    <property type="term" value="F:RNA-DNA hybrid ribonuclease activity"/>
    <property type="evidence" value="ECO:0007669"/>
    <property type="project" value="InterPro"/>
</dbReference>
<dbReference type="AlphaFoldDB" id="A0A1S3W1B3"/>
<organism evidence="2 3">
    <name type="scientific">Vigna radiata var. radiata</name>
    <name type="common">Mung bean</name>
    <name type="synonym">Phaseolus aureus</name>
    <dbReference type="NCBI Taxonomy" id="3916"/>
    <lineage>
        <taxon>Eukaryota</taxon>
        <taxon>Viridiplantae</taxon>
        <taxon>Streptophyta</taxon>
        <taxon>Embryophyta</taxon>
        <taxon>Tracheophyta</taxon>
        <taxon>Spermatophyta</taxon>
        <taxon>Magnoliopsida</taxon>
        <taxon>eudicotyledons</taxon>
        <taxon>Gunneridae</taxon>
        <taxon>Pentapetalae</taxon>
        <taxon>rosids</taxon>
        <taxon>fabids</taxon>
        <taxon>Fabales</taxon>
        <taxon>Fabaceae</taxon>
        <taxon>Papilionoideae</taxon>
        <taxon>50 kb inversion clade</taxon>
        <taxon>NPAAA clade</taxon>
        <taxon>indigoferoid/millettioid clade</taxon>
        <taxon>Phaseoleae</taxon>
        <taxon>Vigna</taxon>
    </lineage>
</organism>
<reference evidence="3" key="1">
    <citation type="submission" date="2025-08" db="UniProtKB">
        <authorList>
            <consortium name="RefSeq"/>
        </authorList>
    </citation>
    <scope>IDENTIFICATION</scope>
    <source>
        <tissue evidence="3">Leaf</tissue>
    </source>
</reference>
<dbReference type="PANTHER" id="PTHR48475">
    <property type="entry name" value="RIBONUCLEASE H"/>
    <property type="match status" value="1"/>
</dbReference>
<proteinExistence type="predicted"/>
<dbReference type="GO" id="GO:0003676">
    <property type="term" value="F:nucleic acid binding"/>
    <property type="evidence" value="ECO:0007669"/>
    <property type="project" value="InterPro"/>
</dbReference>
<dbReference type="InterPro" id="IPR002156">
    <property type="entry name" value="RNaseH_domain"/>
</dbReference>
<gene>
    <name evidence="3" type="primary">LOC106780585</name>
</gene>
<dbReference type="GeneID" id="106780585"/>
<dbReference type="InterPro" id="IPR041588">
    <property type="entry name" value="Integrase_H2C2"/>
</dbReference>
<dbReference type="InterPro" id="IPR001584">
    <property type="entry name" value="Integrase_cat-core"/>
</dbReference>
<accession>A0A1S3W1B3</accession>
<dbReference type="RefSeq" id="XP_014524370.1">
    <property type="nucleotide sequence ID" value="XM_014668884.1"/>
</dbReference>
<keyword evidence="2" id="KW-1185">Reference proteome</keyword>
<dbReference type="KEGG" id="vra:106780585"/>
<dbReference type="Proteomes" id="UP000087766">
    <property type="component" value="Unplaced"/>
</dbReference>
<dbReference type="GO" id="GO:0015074">
    <property type="term" value="P:DNA integration"/>
    <property type="evidence" value="ECO:0007669"/>
    <property type="project" value="InterPro"/>
</dbReference>
<name>A0A1S3W1B3_VIGRR</name>
<feature type="domain" description="Integrase catalytic" evidence="1">
    <location>
        <begin position="293"/>
        <end position="389"/>
    </location>
</feature>